<gene>
    <name evidence="7" type="ORF">SCP_0904650</name>
</gene>
<comment type="caution">
    <text evidence="7">The sequence shown here is derived from an EMBL/GenBank/DDBJ whole genome shotgun (WGS) entry which is preliminary data.</text>
</comment>
<dbReference type="Gene3D" id="3.30.200.20">
    <property type="entry name" value="Phosphorylase Kinase, domain 1"/>
    <property type="match status" value="1"/>
</dbReference>
<evidence type="ECO:0000256" key="2">
    <source>
        <dbReference type="ARBA" id="ARBA00022679"/>
    </source>
</evidence>
<feature type="domain" description="Protein kinase" evidence="6">
    <location>
        <begin position="67"/>
        <end position="437"/>
    </location>
</feature>
<dbReference type="Proteomes" id="UP000287166">
    <property type="component" value="Unassembled WGS sequence"/>
</dbReference>
<keyword evidence="5" id="KW-0067">ATP-binding</keyword>
<dbReference type="InterPro" id="IPR051175">
    <property type="entry name" value="CLK_kinases"/>
</dbReference>
<reference evidence="7 8" key="1">
    <citation type="journal article" date="2018" name="Sci. Rep.">
        <title>Genome sequence of the cauliflower mushroom Sparassis crispa (Hanabiratake) and its association with beneficial usage.</title>
        <authorList>
            <person name="Kiyama R."/>
            <person name="Furutani Y."/>
            <person name="Kawaguchi K."/>
            <person name="Nakanishi T."/>
        </authorList>
    </citation>
    <scope>NUCLEOTIDE SEQUENCE [LARGE SCALE GENOMIC DNA]</scope>
</reference>
<dbReference type="PROSITE" id="PS00108">
    <property type="entry name" value="PROTEIN_KINASE_ST"/>
    <property type="match status" value="1"/>
</dbReference>
<dbReference type="InParanoid" id="A0A401GWI5"/>
<keyword evidence="2" id="KW-0808">Transferase</keyword>
<keyword evidence="1" id="KW-0723">Serine/threonine-protein kinase</keyword>
<dbReference type="GO" id="GO:0005524">
    <property type="term" value="F:ATP binding"/>
    <property type="evidence" value="ECO:0007669"/>
    <property type="project" value="UniProtKB-KW"/>
</dbReference>
<evidence type="ECO:0000256" key="1">
    <source>
        <dbReference type="ARBA" id="ARBA00022527"/>
    </source>
</evidence>
<dbReference type="InterPro" id="IPR011009">
    <property type="entry name" value="Kinase-like_dom_sf"/>
</dbReference>
<dbReference type="RefSeq" id="XP_027617499.1">
    <property type="nucleotide sequence ID" value="XM_027761698.1"/>
</dbReference>
<dbReference type="Gene3D" id="1.10.510.10">
    <property type="entry name" value="Transferase(Phosphotransferase) domain 1"/>
    <property type="match status" value="1"/>
</dbReference>
<name>A0A401GWI5_9APHY</name>
<evidence type="ECO:0000259" key="6">
    <source>
        <dbReference type="PROSITE" id="PS50011"/>
    </source>
</evidence>
<dbReference type="EMBL" id="BFAD01000009">
    <property type="protein sequence ID" value="GBE86586.1"/>
    <property type="molecule type" value="Genomic_DNA"/>
</dbReference>
<dbReference type="PROSITE" id="PS50011">
    <property type="entry name" value="PROTEIN_KINASE_DOM"/>
    <property type="match status" value="1"/>
</dbReference>
<dbReference type="PANTHER" id="PTHR45646:SF11">
    <property type="entry name" value="SERINE_THREONINE-PROTEIN KINASE DOA"/>
    <property type="match status" value="1"/>
</dbReference>
<dbReference type="InterPro" id="IPR008271">
    <property type="entry name" value="Ser/Thr_kinase_AS"/>
</dbReference>
<dbReference type="OrthoDB" id="5979581at2759"/>
<dbReference type="GO" id="GO:0043484">
    <property type="term" value="P:regulation of RNA splicing"/>
    <property type="evidence" value="ECO:0007669"/>
    <property type="project" value="TreeGrafter"/>
</dbReference>
<accession>A0A401GWI5</accession>
<evidence type="ECO:0000313" key="8">
    <source>
        <dbReference type="Proteomes" id="UP000287166"/>
    </source>
</evidence>
<dbReference type="GO" id="GO:0005634">
    <property type="term" value="C:nucleus"/>
    <property type="evidence" value="ECO:0007669"/>
    <property type="project" value="TreeGrafter"/>
</dbReference>
<evidence type="ECO:0000313" key="7">
    <source>
        <dbReference type="EMBL" id="GBE86586.1"/>
    </source>
</evidence>
<evidence type="ECO:0000256" key="5">
    <source>
        <dbReference type="ARBA" id="ARBA00022840"/>
    </source>
</evidence>
<dbReference type="SMART" id="SM00220">
    <property type="entry name" value="S_TKc"/>
    <property type="match status" value="1"/>
</dbReference>
<dbReference type="GO" id="GO:0004674">
    <property type="term" value="F:protein serine/threonine kinase activity"/>
    <property type="evidence" value="ECO:0007669"/>
    <property type="project" value="UniProtKB-KW"/>
</dbReference>
<keyword evidence="3" id="KW-0547">Nucleotide-binding</keyword>
<dbReference type="STRING" id="139825.A0A401GWI5"/>
<dbReference type="PANTHER" id="PTHR45646">
    <property type="entry name" value="SERINE/THREONINE-PROTEIN KINASE DOA-RELATED"/>
    <property type="match status" value="1"/>
</dbReference>
<sequence>MLRLALRLQNPAFLRRFNFHRGLSSMAEGDEIPHFKFWEEPLGLPADEGFGLFQGGPGDCLGPEGRFTLAAKIGHGSTSSVWLARDSKANRHVTVKILNGYTTQLNRENKLRELQVLQRLSAPAVSTARSCARLLDHFYLPGIEDDGEHLCLVTEFGGSLHFVRQQLPDEGYIPLPIAKRILRDVLSALAHIHSLGIAHTDIKPDNILVDLGGVWTGEAIEAWLKSNPPRTYKPMQSLNKMVTSYVTQKFPPPPFTLVQLASSSFKLSDFGSAQIVDAQTTDEIVPFDFRPPEIILGGEWDQSVDIWNFGCVAFHLLTRGTMFAPHPIDIPAGQASAEDVLLFQMVCYTGETFSGELLSRCPRTLEFFNRDGSPKKFEAYIDKGMLRCVREGANGMMSRRTCGRWLLFCCDVCASTRRTVLLLKSCSRTRGCTLECV</sequence>
<keyword evidence="4" id="KW-0418">Kinase</keyword>
<organism evidence="7 8">
    <name type="scientific">Sparassis crispa</name>
    <dbReference type="NCBI Taxonomy" id="139825"/>
    <lineage>
        <taxon>Eukaryota</taxon>
        <taxon>Fungi</taxon>
        <taxon>Dikarya</taxon>
        <taxon>Basidiomycota</taxon>
        <taxon>Agaricomycotina</taxon>
        <taxon>Agaricomycetes</taxon>
        <taxon>Polyporales</taxon>
        <taxon>Sparassidaceae</taxon>
        <taxon>Sparassis</taxon>
    </lineage>
</organism>
<dbReference type="GeneID" id="38783503"/>
<dbReference type="InterPro" id="IPR000719">
    <property type="entry name" value="Prot_kinase_dom"/>
</dbReference>
<evidence type="ECO:0000256" key="4">
    <source>
        <dbReference type="ARBA" id="ARBA00022777"/>
    </source>
</evidence>
<dbReference type="Pfam" id="PF00069">
    <property type="entry name" value="Pkinase"/>
    <property type="match status" value="2"/>
</dbReference>
<dbReference type="SUPFAM" id="SSF56112">
    <property type="entry name" value="Protein kinase-like (PK-like)"/>
    <property type="match status" value="1"/>
</dbReference>
<protein>
    <recommendedName>
        <fullName evidence="6">Protein kinase domain-containing protein</fullName>
    </recommendedName>
</protein>
<proteinExistence type="predicted"/>
<dbReference type="AlphaFoldDB" id="A0A401GWI5"/>
<evidence type="ECO:0000256" key="3">
    <source>
        <dbReference type="ARBA" id="ARBA00022741"/>
    </source>
</evidence>
<keyword evidence="8" id="KW-1185">Reference proteome</keyword>